<dbReference type="STRING" id="671143.DAMO_3167"/>
<evidence type="ECO:0000313" key="2">
    <source>
        <dbReference type="EMBL" id="CBE70240.1"/>
    </source>
</evidence>
<dbReference type="AlphaFoldDB" id="D5MN96"/>
<gene>
    <name evidence="2" type="ORF">DAMO_3167</name>
</gene>
<feature type="chain" id="PRO_5003074344" evidence="1">
    <location>
        <begin position="29"/>
        <end position="86"/>
    </location>
</feature>
<name>D5MN96_METO1</name>
<protein>
    <submittedName>
        <fullName evidence="2">Uncharacterized protein</fullName>
    </submittedName>
</protein>
<reference evidence="2 3" key="1">
    <citation type="journal article" date="2010" name="Nature">
        <title>Nitrite-driven anaerobic methane oxidation by oxygenic bacteria.</title>
        <authorList>
            <person name="Ettwig K.F."/>
            <person name="Butler M.K."/>
            <person name="Le Paslier D."/>
            <person name="Pelletier E."/>
            <person name="Mangenot S."/>
            <person name="Kuypers M.M.M."/>
            <person name="Schreiber F."/>
            <person name="Dutilh B.E."/>
            <person name="Zedelius J."/>
            <person name="de Beer D."/>
            <person name="Gloerich J."/>
            <person name="Wessels H.J.C.T."/>
            <person name="van Allen T."/>
            <person name="Luesken F."/>
            <person name="Wu M."/>
            <person name="van de Pas-Schoonen K.T."/>
            <person name="Op den Camp H.J.M."/>
            <person name="Janssen-Megens E.M."/>
            <person name="Francoijs K-J."/>
            <person name="Stunnenberg H."/>
            <person name="Weissenbach J."/>
            <person name="Jetten M.S.M."/>
            <person name="Strous M."/>
        </authorList>
    </citation>
    <scope>NUCLEOTIDE SEQUENCE [LARGE SCALE GENOMIC DNA]</scope>
</reference>
<dbReference type="EMBL" id="FP565575">
    <property type="protein sequence ID" value="CBE70240.1"/>
    <property type="molecule type" value="Genomic_DNA"/>
</dbReference>
<organism evidence="2 3">
    <name type="scientific">Methylomirabilis oxygeniifera</name>
    <dbReference type="NCBI Taxonomy" id="671143"/>
    <lineage>
        <taxon>Bacteria</taxon>
        <taxon>Candidatus Methylomirabilota</taxon>
        <taxon>Candidatus Methylomirabilia</taxon>
        <taxon>Candidatus Methylomirabilales</taxon>
        <taxon>Candidatus Methylomirabilaceae</taxon>
        <taxon>Candidatus Methylomirabilis</taxon>
    </lineage>
</organism>
<evidence type="ECO:0000256" key="1">
    <source>
        <dbReference type="SAM" id="SignalP"/>
    </source>
</evidence>
<dbReference type="Proteomes" id="UP000006898">
    <property type="component" value="Chromosome"/>
</dbReference>
<evidence type="ECO:0000313" key="3">
    <source>
        <dbReference type="Proteomes" id="UP000006898"/>
    </source>
</evidence>
<accession>D5MN96</accession>
<dbReference type="HOGENOM" id="CLU_179925_0_0_0"/>
<feature type="signal peptide" evidence="1">
    <location>
        <begin position="1"/>
        <end position="28"/>
    </location>
</feature>
<sequence length="86" mass="9055">MRANRRGVMVKKAVAVLGFLVMSTTAGRVFGQPPWGGRGAGLPPEAIRACEGKSSGDTVQFQTPRGDTITGTCRELQGQLVAVPQK</sequence>
<dbReference type="KEGG" id="mox:DAMO_3167"/>
<proteinExistence type="predicted"/>
<keyword evidence="1" id="KW-0732">Signal</keyword>
<dbReference type="eggNOG" id="ENOG5033E57">
    <property type="taxonomic scope" value="Bacteria"/>
</dbReference>